<dbReference type="InterPro" id="IPR011990">
    <property type="entry name" value="TPR-like_helical_dom_sf"/>
</dbReference>
<accession>A0ABU6TYF2</accession>
<dbReference type="EMBL" id="JASCZI010094829">
    <property type="protein sequence ID" value="MED6153892.1"/>
    <property type="molecule type" value="Genomic_DNA"/>
</dbReference>
<dbReference type="PANTHER" id="PTHR46128">
    <property type="entry name" value="MITOCHONDRIAL GROUP I INTRON SPLICING FACTOR CCM1"/>
    <property type="match status" value="1"/>
</dbReference>
<evidence type="ECO:0000313" key="5">
    <source>
        <dbReference type="Proteomes" id="UP001341840"/>
    </source>
</evidence>
<dbReference type="SUPFAM" id="SSF48452">
    <property type="entry name" value="TPR-like"/>
    <property type="match status" value="1"/>
</dbReference>
<keyword evidence="2" id="KW-0677">Repeat</keyword>
<dbReference type="Pfam" id="PF01535">
    <property type="entry name" value="PPR"/>
    <property type="match status" value="1"/>
</dbReference>
<gene>
    <name evidence="4" type="ORF">PIB30_106467</name>
</gene>
<reference evidence="4 5" key="1">
    <citation type="journal article" date="2023" name="Plants (Basel)">
        <title>Bridging the Gap: Combining Genomics and Transcriptomics Approaches to Understand Stylosanthes scabra, an Orphan Legume from the Brazilian Caatinga.</title>
        <authorList>
            <person name="Ferreira-Neto J.R.C."/>
            <person name="da Silva M.D."/>
            <person name="Binneck E."/>
            <person name="de Melo N.F."/>
            <person name="da Silva R.H."/>
            <person name="de Melo A.L.T.M."/>
            <person name="Pandolfi V."/>
            <person name="Bustamante F.O."/>
            <person name="Brasileiro-Vidal A.C."/>
            <person name="Benko-Iseppon A.M."/>
        </authorList>
    </citation>
    <scope>NUCLEOTIDE SEQUENCE [LARGE SCALE GENOMIC DNA]</scope>
    <source>
        <tissue evidence="4">Leaves</tissue>
    </source>
</reference>
<name>A0ABU6TYF2_9FABA</name>
<feature type="repeat" description="PPR" evidence="3">
    <location>
        <begin position="9"/>
        <end position="43"/>
    </location>
</feature>
<dbReference type="NCBIfam" id="TIGR00756">
    <property type="entry name" value="PPR"/>
    <property type="match status" value="3"/>
</dbReference>
<protein>
    <recommendedName>
        <fullName evidence="6">Pentatricopeptide repeat-containing protein</fullName>
    </recommendedName>
</protein>
<keyword evidence="5" id="KW-1185">Reference proteome</keyword>
<dbReference type="InterPro" id="IPR002885">
    <property type="entry name" value="PPR_rpt"/>
</dbReference>
<dbReference type="Pfam" id="PF13041">
    <property type="entry name" value="PPR_2"/>
    <property type="match status" value="2"/>
</dbReference>
<evidence type="ECO:0000256" key="3">
    <source>
        <dbReference type="PROSITE-ProRule" id="PRU00708"/>
    </source>
</evidence>
<dbReference type="InterPro" id="IPR050872">
    <property type="entry name" value="PPR_P_subfamily"/>
</dbReference>
<dbReference type="PROSITE" id="PS51375">
    <property type="entry name" value="PPR"/>
    <property type="match status" value="4"/>
</dbReference>
<dbReference type="Gene3D" id="1.25.40.10">
    <property type="entry name" value="Tetratricopeptide repeat domain"/>
    <property type="match status" value="3"/>
</dbReference>
<feature type="repeat" description="PPR" evidence="3">
    <location>
        <begin position="44"/>
        <end position="78"/>
    </location>
</feature>
<evidence type="ECO:0000256" key="1">
    <source>
        <dbReference type="ARBA" id="ARBA00007626"/>
    </source>
</evidence>
<organism evidence="4 5">
    <name type="scientific">Stylosanthes scabra</name>
    <dbReference type="NCBI Taxonomy" id="79078"/>
    <lineage>
        <taxon>Eukaryota</taxon>
        <taxon>Viridiplantae</taxon>
        <taxon>Streptophyta</taxon>
        <taxon>Embryophyta</taxon>
        <taxon>Tracheophyta</taxon>
        <taxon>Spermatophyta</taxon>
        <taxon>Magnoliopsida</taxon>
        <taxon>eudicotyledons</taxon>
        <taxon>Gunneridae</taxon>
        <taxon>Pentapetalae</taxon>
        <taxon>rosids</taxon>
        <taxon>fabids</taxon>
        <taxon>Fabales</taxon>
        <taxon>Fabaceae</taxon>
        <taxon>Papilionoideae</taxon>
        <taxon>50 kb inversion clade</taxon>
        <taxon>dalbergioids sensu lato</taxon>
        <taxon>Dalbergieae</taxon>
        <taxon>Pterocarpus clade</taxon>
        <taxon>Stylosanthes</taxon>
    </lineage>
</organism>
<comment type="caution">
    <text evidence="4">The sequence shown here is derived from an EMBL/GenBank/DDBJ whole genome shotgun (WGS) entry which is preliminary data.</text>
</comment>
<dbReference type="PANTHER" id="PTHR46128:SF121">
    <property type="entry name" value="PENTACOTRIPEPTIDE-REPEAT REGION OF PRORP DOMAIN-CONTAINING PROTEIN"/>
    <property type="match status" value="1"/>
</dbReference>
<feature type="repeat" description="PPR" evidence="3">
    <location>
        <begin position="215"/>
        <end position="245"/>
    </location>
</feature>
<comment type="similarity">
    <text evidence="1">Belongs to the PPR family. P subfamily.</text>
</comment>
<dbReference type="Proteomes" id="UP001341840">
    <property type="component" value="Unassembled WGS sequence"/>
</dbReference>
<evidence type="ECO:0000313" key="4">
    <source>
        <dbReference type="EMBL" id="MED6153892.1"/>
    </source>
</evidence>
<evidence type="ECO:0008006" key="6">
    <source>
        <dbReference type="Google" id="ProtNLM"/>
    </source>
</evidence>
<proteinExistence type="inferred from homology"/>
<evidence type="ECO:0000256" key="2">
    <source>
        <dbReference type="ARBA" id="ARBA00022737"/>
    </source>
</evidence>
<dbReference type="Pfam" id="PF12854">
    <property type="entry name" value="PPR_1"/>
    <property type="match status" value="1"/>
</dbReference>
<feature type="repeat" description="PPR" evidence="3">
    <location>
        <begin position="110"/>
        <end position="144"/>
    </location>
</feature>
<sequence>MAGSGCSPNVVTYTILFKAFMQSGMVTDALDLLTIMLSTGQNPDLILCNVLIDCLSKAGRYQDAVEVFAGLSKRNIKPDSYTFTSMLSTICLSGKFYLLPQLLCVYVDTDLVLYNALLCTFVKAGHPSHSVEIYNNLVDNGFTPDKYTFTGLLNGLFSLGRIEEAVYAYRGLAMSYHDVDAHIHTVITGGLVKVGKYSMAADVFRFGVMKKFPLDNVAYGVGIYALLKCGRIQEAYAVYDQMKEMIDFRVELSDRNFLNICKLPCGSDTYFSLLNLLSMMRESELLSAKVLHSLILDVQSEGEQAKEKVYAKSESERSLISYSSSSEDLSDIAAVC</sequence>